<feature type="domain" description="BING4 C-terminal" evidence="10">
    <location>
        <begin position="380"/>
        <end position="459"/>
    </location>
</feature>
<feature type="compositionally biased region" description="Basic and acidic residues" evidence="9">
    <location>
        <begin position="524"/>
        <end position="538"/>
    </location>
</feature>
<dbReference type="PROSITE" id="PS00678">
    <property type="entry name" value="WD_REPEATS_1"/>
    <property type="match status" value="1"/>
</dbReference>
<keyword evidence="5" id="KW-0677">Repeat</keyword>
<dbReference type="InterPro" id="IPR015943">
    <property type="entry name" value="WD40/YVTN_repeat-like_dom_sf"/>
</dbReference>
<feature type="repeat" description="WD" evidence="8">
    <location>
        <begin position="293"/>
        <end position="334"/>
    </location>
</feature>
<comment type="caution">
    <text evidence="11">The sequence shown here is derived from an EMBL/GenBank/DDBJ whole genome shotgun (WGS) entry which is preliminary data.</text>
</comment>
<dbReference type="Gene3D" id="2.130.10.10">
    <property type="entry name" value="YVTN repeat-like/Quinoprotein amine dehydrogenase"/>
    <property type="match status" value="1"/>
</dbReference>
<dbReference type="InterPro" id="IPR001680">
    <property type="entry name" value="WD40_rpt"/>
</dbReference>
<dbReference type="PROSITE" id="PS50294">
    <property type="entry name" value="WD_REPEATS_REGION"/>
    <property type="match status" value="1"/>
</dbReference>
<dbReference type="SUPFAM" id="SSF50978">
    <property type="entry name" value="WD40 repeat-like"/>
    <property type="match status" value="1"/>
</dbReference>
<dbReference type="OrthoDB" id="10251154at2759"/>
<accession>A0A8H7TDP8</accession>
<evidence type="ECO:0000256" key="2">
    <source>
        <dbReference type="ARBA" id="ARBA00004604"/>
    </source>
</evidence>
<evidence type="ECO:0000256" key="4">
    <source>
        <dbReference type="ARBA" id="ARBA00022574"/>
    </source>
</evidence>
<dbReference type="GO" id="GO:0000462">
    <property type="term" value="P:maturation of SSU-rRNA from tricistronic rRNA transcript (SSU-rRNA, 5.8S rRNA, LSU-rRNA)"/>
    <property type="evidence" value="ECO:0007669"/>
    <property type="project" value="TreeGrafter"/>
</dbReference>
<keyword evidence="6" id="KW-0539">Nucleus</keyword>
<evidence type="ECO:0000313" key="12">
    <source>
        <dbReference type="Proteomes" id="UP000664132"/>
    </source>
</evidence>
<dbReference type="SMART" id="SM00320">
    <property type="entry name" value="WD40"/>
    <property type="match status" value="4"/>
</dbReference>
<dbReference type="SMART" id="SM01033">
    <property type="entry name" value="BING4CT"/>
    <property type="match status" value="1"/>
</dbReference>
<dbReference type="EMBL" id="JAFJYH010000142">
    <property type="protein sequence ID" value="KAG4417909.1"/>
    <property type="molecule type" value="Genomic_DNA"/>
</dbReference>
<dbReference type="GO" id="GO:0032040">
    <property type="term" value="C:small-subunit processome"/>
    <property type="evidence" value="ECO:0007669"/>
    <property type="project" value="TreeGrafter"/>
</dbReference>
<dbReference type="InterPro" id="IPR012952">
    <property type="entry name" value="BING4_C_dom"/>
</dbReference>
<evidence type="ECO:0000256" key="9">
    <source>
        <dbReference type="SAM" id="MobiDB-lite"/>
    </source>
</evidence>
<dbReference type="PANTHER" id="PTHR14085">
    <property type="entry name" value="WD-REPEAT PROTEIN BING4"/>
    <property type="match status" value="1"/>
</dbReference>
<protein>
    <recommendedName>
        <fullName evidence="7">U three protein 7</fullName>
    </recommendedName>
</protein>
<evidence type="ECO:0000256" key="3">
    <source>
        <dbReference type="ARBA" id="ARBA00022552"/>
    </source>
</evidence>
<dbReference type="InterPro" id="IPR019775">
    <property type="entry name" value="WD40_repeat_CS"/>
</dbReference>
<keyword evidence="3" id="KW-0698">rRNA processing</keyword>
<reference evidence="11" key="1">
    <citation type="submission" date="2021-02" db="EMBL/GenBank/DDBJ databases">
        <title>Genome sequence Cadophora malorum strain M34.</title>
        <authorList>
            <person name="Stefanovic E."/>
            <person name="Vu D."/>
            <person name="Scully C."/>
            <person name="Dijksterhuis J."/>
            <person name="Roader J."/>
            <person name="Houbraken J."/>
        </authorList>
    </citation>
    <scope>NUCLEOTIDE SEQUENCE</scope>
    <source>
        <strain evidence="11">M34</strain>
    </source>
</reference>
<dbReference type="GO" id="GO:0030686">
    <property type="term" value="C:90S preribosome"/>
    <property type="evidence" value="ECO:0007669"/>
    <property type="project" value="TreeGrafter"/>
</dbReference>
<dbReference type="InterPro" id="IPR036322">
    <property type="entry name" value="WD40_repeat_dom_sf"/>
</dbReference>
<dbReference type="FunFam" id="2.130.10.10:FF:000378">
    <property type="entry name" value="U3 small nucleolar RNA-associated protein 7"/>
    <property type="match status" value="1"/>
</dbReference>
<dbReference type="Pfam" id="PF00400">
    <property type="entry name" value="WD40"/>
    <property type="match status" value="1"/>
</dbReference>
<dbReference type="PROSITE" id="PS50082">
    <property type="entry name" value="WD_REPEATS_2"/>
    <property type="match status" value="1"/>
</dbReference>
<organism evidence="11 12">
    <name type="scientific">Cadophora malorum</name>
    <dbReference type="NCBI Taxonomy" id="108018"/>
    <lineage>
        <taxon>Eukaryota</taxon>
        <taxon>Fungi</taxon>
        <taxon>Dikarya</taxon>
        <taxon>Ascomycota</taxon>
        <taxon>Pezizomycotina</taxon>
        <taxon>Leotiomycetes</taxon>
        <taxon>Helotiales</taxon>
        <taxon>Ploettnerulaceae</taxon>
        <taxon>Cadophora</taxon>
    </lineage>
</organism>
<evidence type="ECO:0000313" key="11">
    <source>
        <dbReference type="EMBL" id="KAG4417909.1"/>
    </source>
</evidence>
<evidence type="ECO:0000256" key="6">
    <source>
        <dbReference type="ARBA" id="ARBA00023242"/>
    </source>
</evidence>
<sequence>MELDHPEGESAERQHFNGAVPIKRARMDLTTTGPDAALIRRQREANKQYGRGKKIPLRGIKDKKLRANLKAQESKYQTAILRAKDAEILHENTEGFLEPENELERTYKVKQRDIVKEVPIETAKKGFELKLDALGPYVCDYTRNGRDLLLAGRKGHVATMDWRDGKLGCELQLGETVRDAKWLHNNQMFAVAQKKYVYIYDQAGVEIHCLKKHIEVTNMEFLPYHYLLATVGNAGYLKYQDVSTGQMVIETPTKLGSPTALTQNPQNAILHMGHQNGTVTLWSPNSPTPLVKLLAHRGPVRAISIDREGRYMVSTGQDLKMSVWDIRMFKEVNSYFTRQPASSVAISDRGLTAVGWGTQTSVWRGLFTKHSLEQEKIQSPYMAWGGEGKRIERVKWCPFEDILGVSHDAGFSSIIVPGAGEPNFDAQEINPYENTKQRQEAEVRSLLNKLQPEMISLNPEYIGNLDLLTAEQRKAEKDLDKKPVDPVADVKNRGRGKNSSLRKYLRKQGSRNIIDERRLKIEEMRKNQGEKQQKKLQEAEQELGPALGRFAKKGGA</sequence>
<dbReference type="AlphaFoldDB" id="A0A8H7TDP8"/>
<dbReference type="PANTHER" id="PTHR14085:SF3">
    <property type="entry name" value="WD REPEAT-CONTAINING PROTEIN 46"/>
    <property type="match status" value="1"/>
</dbReference>
<keyword evidence="4 8" id="KW-0853">WD repeat</keyword>
<dbReference type="InterPro" id="IPR040315">
    <property type="entry name" value="WDR46/Utp7"/>
</dbReference>
<evidence type="ECO:0000256" key="5">
    <source>
        <dbReference type="ARBA" id="ARBA00022737"/>
    </source>
</evidence>
<evidence type="ECO:0000256" key="8">
    <source>
        <dbReference type="PROSITE-ProRule" id="PRU00221"/>
    </source>
</evidence>
<keyword evidence="12" id="KW-1185">Reference proteome</keyword>
<gene>
    <name evidence="11" type="ORF">IFR04_008963</name>
</gene>
<comment type="function">
    <text evidence="1">Involved in nucleolar processing of pre-18S ribosomal RNA.</text>
</comment>
<evidence type="ECO:0000256" key="1">
    <source>
        <dbReference type="ARBA" id="ARBA00004099"/>
    </source>
</evidence>
<feature type="region of interest" description="Disordered" evidence="9">
    <location>
        <begin position="524"/>
        <end position="556"/>
    </location>
</feature>
<dbReference type="Pfam" id="PF08149">
    <property type="entry name" value="BING4CT"/>
    <property type="match status" value="1"/>
</dbReference>
<evidence type="ECO:0000256" key="7">
    <source>
        <dbReference type="ARBA" id="ARBA00076453"/>
    </source>
</evidence>
<proteinExistence type="predicted"/>
<comment type="subcellular location">
    <subcellularLocation>
        <location evidence="2">Nucleus</location>
        <location evidence="2">Nucleolus</location>
    </subcellularLocation>
</comment>
<evidence type="ECO:0000259" key="10">
    <source>
        <dbReference type="SMART" id="SM01033"/>
    </source>
</evidence>
<name>A0A8H7TDP8_9HELO</name>
<dbReference type="Proteomes" id="UP000664132">
    <property type="component" value="Unassembled WGS sequence"/>
</dbReference>